<keyword evidence="3" id="KW-1185">Reference proteome</keyword>
<evidence type="ECO:0000313" key="2">
    <source>
        <dbReference type="EMBL" id="KAK9105326.1"/>
    </source>
</evidence>
<protein>
    <submittedName>
        <fullName evidence="2">Uncharacterized protein</fullName>
    </submittedName>
</protein>
<evidence type="ECO:0000313" key="3">
    <source>
        <dbReference type="Proteomes" id="UP001419268"/>
    </source>
</evidence>
<organism evidence="2 3">
    <name type="scientific">Stephania cephalantha</name>
    <dbReference type="NCBI Taxonomy" id="152367"/>
    <lineage>
        <taxon>Eukaryota</taxon>
        <taxon>Viridiplantae</taxon>
        <taxon>Streptophyta</taxon>
        <taxon>Embryophyta</taxon>
        <taxon>Tracheophyta</taxon>
        <taxon>Spermatophyta</taxon>
        <taxon>Magnoliopsida</taxon>
        <taxon>Ranunculales</taxon>
        <taxon>Menispermaceae</taxon>
        <taxon>Menispermoideae</taxon>
        <taxon>Cissampelideae</taxon>
        <taxon>Stephania</taxon>
    </lineage>
</organism>
<accession>A0AAP0F5W0</accession>
<dbReference type="Proteomes" id="UP001419268">
    <property type="component" value="Unassembled WGS sequence"/>
</dbReference>
<gene>
    <name evidence="2" type="ORF">Scep_022170</name>
</gene>
<dbReference type="AlphaFoldDB" id="A0AAP0F5W0"/>
<evidence type="ECO:0000256" key="1">
    <source>
        <dbReference type="SAM" id="MobiDB-lite"/>
    </source>
</evidence>
<comment type="caution">
    <text evidence="2">The sequence shown here is derived from an EMBL/GenBank/DDBJ whole genome shotgun (WGS) entry which is preliminary data.</text>
</comment>
<dbReference type="EMBL" id="JBBNAG010000009">
    <property type="protein sequence ID" value="KAK9105326.1"/>
    <property type="molecule type" value="Genomic_DNA"/>
</dbReference>
<proteinExistence type="predicted"/>
<reference evidence="2 3" key="1">
    <citation type="submission" date="2024-01" db="EMBL/GenBank/DDBJ databases">
        <title>Genome assemblies of Stephania.</title>
        <authorList>
            <person name="Yang L."/>
        </authorList>
    </citation>
    <scope>NUCLEOTIDE SEQUENCE [LARGE SCALE GENOMIC DNA]</scope>
    <source>
        <strain evidence="2">JXDWG</strain>
        <tissue evidence="2">Leaf</tissue>
    </source>
</reference>
<feature type="region of interest" description="Disordered" evidence="1">
    <location>
        <begin position="27"/>
        <end position="68"/>
    </location>
</feature>
<name>A0AAP0F5W0_9MAGN</name>
<sequence>MCLGNVALITQIAPFEKAISVRGRVGAIRGERQEEEEGGDGVARETSDGVYARGDGGEEVRRGHRSKERRLSAAAIVVRGGICVAVVRGGRTAAQAGEEGSPAAAAEEGGAAAAAVGQRSCGVEGGGKCC</sequence>